<keyword evidence="9" id="KW-0175">Coiled coil</keyword>
<comment type="similarity">
    <text evidence="1 8">Belongs to the WD repeat EIF2A family.</text>
</comment>
<evidence type="ECO:0000313" key="13">
    <source>
        <dbReference type="Proteomes" id="UP000818624"/>
    </source>
</evidence>
<evidence type="ECO:0000256" key="9">
    <source>
        <dbReference type="SAM" id="Coils"/>
    </source>
</evidence>
<feature type="domain" description="Translation initiation factor beta propellor-like" evidence="11">
    <location>
        <begin position="222"/>
        <end position="417"/>
    </location>
</feature>
<accession>A0ABY8ET53</accession>
<evidence type="ECO:0000256" key="7">
    <source>
        <dbReference type="ARBA" id="ARBA00022917"/>
    </source>
</evidence>
<dbReference type="InterPro" id="IPR015943">
    <property type="entry name" value="WD40/YVTN_repeat-like_dom_sf"/>
</dbReference>
<evidence type="ECO:0000256" key="3">
    <source>
        <dbReference type="ARBA" id="ARBA00022540"/>
    </source>
</evidence>
<keyword evidence="13" id="KW-1185">Reference proteome</keyword>
<evidence type="ECO:0000313" key="12">
    <source>
        <dbReference type="EMBL" id="WFD48244.1"/>
    </source>
</evidence>
<keyword evidence="3 8" id="KW-0396">Initiation factor</keyword>
<keyword evidence="6 8" id="KW-0810">Translation regulation</keyword>
<proteinExistence type="inferred from homology"/>
<gene>
    <name evidence="12" type="ORF">GLX27_002912</name>
</gene>
<dbReference type="SUPFAM" id="SSF82171">
    <property type="entry name" value="DPP6 N-terminal domain-like"/>
    <property type="match status" value="1"/>
</dbReference>
<feature type="coiled-coil region" evidence="9">
    <location>
        <begin position="536"/>
        <end position="563"/>
    </location>
</feature>
<dbReference type="PANTHER" id="PTHR13227:SF0">
    <property type="entry name" value="EUKARYOTIC TRANSLATION INITIATION FACTOR 2A"/>
    <property type="match status" value="1"/>
</dbReference>
<evidence type="ECO:0000256" key="5">
    <source>
        <dbReference type="ARBA" id="ARBA00022737"/>
    </source>
</evidence>
<evidence type="ECO:0000256" key="1">
    <source>
        <dbReference type="ARBA" id="ARBA00009573"/>
    </source>
</evidence>
<sequence length="596" mass="64607">MAEQVSAVQWAYRAQKRLGVHAGAPEFAAVPGFDGDHQGARMLQYSPNGALLAVALDKSVCVYEVHDSSVTLRHTLPLEKAIELSFSPRGSYLSTWERPVKSEEGDRVSWSKNLRVWDTATGVQIAEFERRQLDGCFFQFTEDESRCVRLAGSELQVYDPQQLTQGPVGRLRAENIGAFRLGPGARPSVAVFFPEKKGAPAFVKIYALAALSTPEPTHVAQKSFFKADKVTFKWNATGISLLLMTATDHDQTGKSYYGETNLYMLSARGDFDCRVSLDKEGPIHDFAWNPNAREFLVVYGYMPAKAVIFSYRVNVIADLGTQPRNLIAFNPQGRLFCLAGFGNLAGTVDIWDREQLQRGKLFTLDASNSTTLEWAPNGFFLLTGTLSPRLRVENGVKVWHCSGQLVHVDMIDEAYQVTFRPALGPAPAFPAAIPAAPTPSAAAAALLAKKTTSARPTGAYRPPGARSAGAASSDYLRRNEDLGPAPAPAAAQSKYVAPNAKSGRRGKVPGAPPGAPPAAKAASAPAPKPVMGAAEVSAASAEAQTAEKRLRNLTKKLKAIEQLKDRRDRGEVLEQTQLQKIDTEAEIRRELQSLGG</sequence>
<name>A0ABY8ET53_MALFU</name>
<dbReference type="InterPro" id="IPR011387">
    <property type="entry name" value="TIF2A"/>
</dbReference>
<keyword evidence="7 8" id="KW-0648">Protein biosynthesis</keyword>
<dbReference type="PIRSF" id="PIRSF017222">
    <property type="entry name" value="eIF2A"/>
    <property type="match status" value="1"/>
</dbReference>
<organism evidence="12 13">
    <name type="scientific">Malassezia furfur</name>
    <name type="common">Pityriasis versicolor infection agent</name>
    <name type="synonym">Pityrosporum furfur</name>
    <dbReference type="NCBI Taxonomy" id="55194"/>
    <lineage>
        <taxon>Eukaryota</taxon>
        <taxon>Fungi</taxon>
        <taxon>Dikarya</taxon>
        <taxon>Basidiomycota</taxon>
        <taxon>Ustilaginomycotina</taxon>
        <taxon>Malasseziomycetes</taxon>
        <taxon>Malasseziales</taxon>
        <taxon>Malasseziaceae</taxon>
        <taxon>Malassezia</taxon>
    </lineage>
</organism>
<evidence type="ECO:0000256" key="6">
    <source>
        <dbReference type="ARBA" id="ARBA00022845"/>
    </source>
</evidence>
<reference evidence="12 13" key="1">
    <citation type="journal article" date="2020" name="Elife">
        <title>Loss of centromere function drives karyotype evolution in closely related Malassezia species.</title>
        <authorList>
            <person name="Sankaranarayanan S.R."/>
            <person name="Ianiri G."/>
            <person name="Coelho M.A."/>
            <person name="Reza M.H."/>
            <person name="Thimmappa B.C."/>
            <person name="Ganguly P."/>
            <person name="Vadnala R.N."/>
            <person name="Sun S."/>
            <person name="Siddharthan R."/>
            <person name="Tellgren-Roth C."/>
            <person name="Dawson T.L."/>
            <person name="Heitman J."/>
            <person name="Sanyal K."/>
        </authorList>
    </citation>
    <scope>NUCLEOTIDE SEQUENCE [LARGE SCALE GENOMIC DNA]</scope>
    <source>
        <strain evidence="12">CBS14141</strain>
    </source>
</reference>
<comment type="function">
    <text evidence="8">Functions in the early steps of protein synthesis of a small number of specific mRNAs. Acts by directing the binding of methionyl-tRNAi to 40S ribosomal subunits. In contrast to the eIF-2 complex, it binds methionyl-tRNAi to 40S subunits in a codon-dependent manner, whereas the eIF-2 complex binds methionyl-tRNAi to 40S subunits in a GTP-dependent manner.</text>
</comment>
<dbReference type="InterPro" id="IPR013979">
    <property type="entry name" value="TIF_beta_prop-like"/>
</dbReference>
<dbReference type="PANTHER" id="PTHR13227">
    <property type="entry name" value="EUKARYOTIC TRANSLATION INITIATION FACTOR 2A"/>
    <property type="match status" value="1"/>
</dbReference>
<evidence type="ECO:0000256" key="8">
    <source>
        <dbReference type="PIRNR" id="PIRNR017222"/>
    </source>
</evidence>
<evidence type="ECO:0000256" key="2">
    <source>
        <dbReference type="ARBA" id="ARBA00013819"/>
    </source>
</evidence>
<keyword evidence="4" id="KW-0853">WD repeat</keyword>
<dbReference type="EMBL" id="CP046236">
    <property type="protein sequence ID" value="WFD48244.1"/>
    <property type="molecule type" value="Genomic_DNA"/>
</dbReference>
<evidence type="ECO:0000259" key="11">
    <source>
        <dbReference type="Pfam" id="PF08662"/>
    </source>
</evidence>
<dbReference type="Proteomes" id="UP000818624">
    <property type="component" value="Chromosome 3"/>
</dbReference>
<evidence type="ECO:0000256" key="4">
    <source>
        <dbReference type="ARBA" id="ARBA00022574"/>
    </source>
</evidence>
<protein>
    <recommendedName>
        <fullName evidence="2 8">Eukaryotic translation initiation factor 2A</fullName>
        <shortName evidence="8">eIF-2A</shortName>
    </recommendedName>
</protein>
<feature type="region of interest" description="Disordered" evidence="10">
    <location>
        <begin position="452"/>
        <end position="526"/>
    </location>
</feature>
<dbReference type="Gene3D" id="2.130.10.10">
    <property type="entry name" value="YVTN repeat-like/Quinoprotein amine dehydrogenase"/>
    <property type="match status" value="2"/>
</dbReference>
<feature type="compositionally biased region" description="Low complexity" evidence="10">
    <location>
        <begin position="458"/>
        <end position="473"/>
    </location>
</feature>
<dbReference type="Pfam" id="PF08662">
    <property type="entry name" value="eIF2A"/>
    <property type="match status" value="1"/>
</dbReference>
<keyword evidence="5" id="KW-0677">Repeat</keyword>
<evidence type="ECO:0000256" key="10">
    <source>
        <dbReference type="SAM" id="MobiDB-lite"/>
    </source>
</evidence>